<evidence type="ECO:0000259" key="1">
    <source>
        <dbReference type="Pfam" id="PF23398"/>
    </source>
</evidence>
<keyword evidence="3" id="KW-1185">Reference proteome</keyword>
<dbReference type="RefSeq" id="XP_029235450.1">
    <property type="nucleotide sequence ID" value="XM_029384792.1"/>
</dbReference>
<reference evidence="2 3" key="1">
    <citation type="journal article" date="2018" name="BMC Genomics">
        <title>Genomic comparison of Trypanosoma conorhini and Trypanosoma rangeli to Trypanosoma cruzi strains of high and low virulence.</title>
        <authorList>
            <person name="Bradwell K.R."/>
            <person name="Koparde V.N."/>
            <person name="Matveyev A.V."/>
            <person name="Serrano M.G."/>
            <person name="Alves J.M."/>
            <person name="Parikh H."/>
            <person name="Huang B."/>
            <person name="Lee V."/>
            <person name="Espinosa-Alvarez O."/>
            <person name="Ortiz P.A."/>
            <person name="Costa-Martins A.G."/>
            <person name="Teixeira M.M."/>
            <person name="Buck G.A."/>
        </authorList>
    </citation>
    <scope>NUCLEOTIDE SEQUENCE [LARGE SCALE GENOMIC DNA]</scope>
    <source>
        <strain evidence="2 3">AM80</strain>
    </source>
</reference>
<proteinExistence type="predicted"/>
<dbReference type="AlphaFoldDB" id="A0A3R7N496"/>
<dbReference type="GeneID" id="40331962"/>
<evidence type="ECO:0000313" key="2">
    <source>
        <dbReference type="EMBL" id="RNE99890.1"/>
    </source>
</evidence>
<dbReference type="OrthoDB" id="249669at2759"/>
<sequence>MKSFGDGADHTHDAVVKGNINRELFNVSGVEQKVNVDGALSARVVPLNCEDLAQMEDHDAGDVLDYDDDNVTTNHKVEFKGGEWKAVMEKHYDELYAVFRSSTANALGLLEADVFGISFSIGSLVAQFSIRHPLSFSASNIDQALVTNDYAEVWALYYKEEKRHEMSQLATSESLLTSSMSPKKIQRNITDRQWIERNIKDKGTHDISIHPTARESCCVQHTVRHSNLASASAYYKKKFPGELWGSILKDHNEELQRAIERDFSDATSIAGKLKTTTLH</sequence>
<dbReference type="Proteomes" id="UP000283634">
    <property type="component" value="Unassembled WGS sequence"/>
</dbReference>
<organism evidence="2 3">
    <name type="scientific">Trypanosoma rangeli</name>
    <dbReference type="NCBI Taxonomy" id="5698"/>
    <lineage>
        <taxon>Eukaryota</taxon>
        <taxon>Discoba</taxon>
        <taxon>Euglenozoa</taxon>
        <taxon>Kinetoplastea</taxon>
        <taxon>Metakinetoplastina</taxon>
        <taxon>Trypanosomatida</taxon>
        <taxon>Trypanosomatidae</taxon>
        <taxon>Trypanosoma</taxon>
        <taxon>Herpetosoma</taxon>
    </lineage>
</organism>
<accession>A0A3R7N496</accession>
<feature type="domain" description="Flagellar attachment zone protein 1 conserved" evidence="1">
    <location>
        <begin position="71"/>
        <end position="158"/>
    </location>
</feature>
<comment type="caution">
    <text evidence="2">The sequence shown here is derived from an EMBL/GenBank/DDBJ whole genome shotgun (WGS) entry which is preliminary data.</text>
</comment>
<name>A0A3R7N496_TRYRA</name>
<dbReference type="Pfam" id="PF23398">
    <property type="entry name" value="FAZ1_cons"/>
    <property type="match status" value="1"/>
</dbReference>
<gene>
    <name evidence="2" type="ORF">TraAM80_08029</name>
</gene>
<evidence type="ECO:0000313" key="3">
    <source>
        <dbReference type="Proteomes" id="UP000283634"/>
    </source>
</evidence>
<protein>
    <recommendedName>
        <fullName evidence="1">Flagellar attachment zone protein 1 conserved domain-containing protein</fullName>
    </recommendedName>
</protein>
<dbReference type="EMBL" id="MKGL01000358">
    <property type="protein sequence ID" value="RNE99890.1"/>
    <property type="molecule type" value="Genomic_DNA"/>
</dbReference>
<dbReference type="InterPro" id="IPR056614">
    <property type="entry name" value="FAZ1_cons"/>
</dbReference>